<dbReference type="AlphaFoldDB" id="A0A0F8VGK0"/>
<evidence type="ECO:0000313" key="1">
    <source>
        <dbReference type="EMBL" id="KKK43492.1"/>
    </source>
</evidence>
<name>A0A0F8VGK0_9ZZZZ</name>
<accession>A0A0F8VGK0</accession>
<reference evidence="1" key="1">
    <citation type="journal article" date="2015" name="Nature">
        <title>Complex archaea that bridge the gap between prokaryotes and eukaryotes.</title>
        <authorList>
            <person name="Spang A."/>
            <person name="Saw J.H."/>
            <person name="Jorgensen S.L."/>
            <person name="Zaremba-Niedzwiedzka K."/>
            <person name="Martijn J."/>
            <person name="Lind A.E."/>
            <person name="van Eijk R."/>
            <person name="Schleper C."/>
            <person name="Guy L."/>
            <person name="Ettema T.J."/>
        </authorList>
    </citation>
    <scope>NUCLEOTIDE SEQUENCE</scope>
</reference>
<comment type="caution">
    <text evidence="1">The sequence shown here is derived from an EMBL/GenBank/DDBJ whole genome shotgun (WGS) entry which is preliminary data.</text>
</comment>
<gene>
    <name evidence="1" type="ORF">LCGC14_3168430</name>
</gene>
<protein>
    <submittedName>
        <fullName evidence="1">Uncharacterized protein</fullName>
    </submittedName>
</protein>
<proteinExistence type="predicted"/>
<feature type="non-terminal residue" evidence="1">
    <location>
        <position position="38"/>
    </location>
</feature>
<organism evidence="1">
    <name type="scientific">marine sediment metagenome</name>
    <dbReference type="NCBI Taxonomy" id="412755"/>
    <lineage>
        <taxon>unclassified sequences</taxon>
        <taxon>metagenomes</taxon>
        <taxon>ecological metagenomes</taxon>
    </lineage>
</organism>
<dbReference type="EMBL" id="LAZR01070249">
    <property type="protein sequence ID" value="KKK43492.1"/>
    <property type="molecule type" value="Genomic_DNA"/>
</dbReference>
<sequence>MIETEHERAKRKPLMPHWYFIYYDDCVLCGRGYERRER</sequence>